<gene>
    <name evidence="2" type="ORF">GCM10022255_093960</name>
</gene>
<protein>
    <submittedName>
        <fullName evidence="2">Uncharacterized protein</fullName>
    </submittedName>
</protein>
<evidence type="ECO:0000313" key="2">
    <source>
        <dbReference type="EMBL" id="GAA4261416.1"/>
    </source>
</evidence>
<evidence type="ECO:0000313" key="3">
    <source>
        <dbReference type="Proteomes" id="UP001500620"/>
    </source>
</evidence>
<proteinExistence type="predicted"/>
<dbReference type="EMBL" id="BAABAT010000045">
    <property type="protein sequence ID" value="GAA4261416.1"/>
    <property type="molecule type" value="Genomic_DNA"/>
</dbReference>
<evidence type="ECO:0000256" key="1">
    <source>
        <dbReference type="SAM" id="MobiDB-lite"/>
    </source>
</evidence>
<dbReference type="Proteomes" id="UP001500620">
    <property type="component" value="Unassembled WGS sequence"/>
</dbReference>
<feature type="compositionally biased region" description="Low complexity" evidence="1">
    <location>
        <begin position="11"/>
        <end position="20"/>
    </location>
</feature>
<keyword evidence="3" id="KW-1185">Reference proteome</keyword>
<organism evidence="2 3">
    <name type="scientific">Dactylosporangium darangshiense</name>
    <dbReference type="NCBI Taxonomy" id="579108"/>
    <lineage>
        <taxon>Bacteria</taxon>
        <taxon>Bacillati</taxon>
        <taxon>Actinomycetota</taxon>
        <taxon>Actinomycetes</taxon>
        <taxon>Micromonosporales</taxon>
        <taxon>Micromonosporaceae</taxon>
        <taxon>Dactylosporangium</taxon>
    </lineage>
</organism>
<sequence length="108" mass="10813">MAPGGDGADRGQGADQVVDLDQQDHDEDFADHVRAASRCRTPGGLLCCVDRNGRRGDGPYGHVAFRAAAAGSAAGTVLVSAVAMSLAAKMPPPAVGDGPAGAKSAFDH</sequence>
<name>A0ABP8DQ34_9ACTN</name>
<feature type="region of interest" description="Disordered" evidence="1">
    <location>
        <begin position="1"/>
        <end position="23"/>
    </location>
</feature>
<comment type="caution">
    <text evidence="2">The sequence shown here is derived from an EMBL/GenBank/DDBJ whole genome shotgun (WGS) entry which is preliminary data.</text>
</comment>
<reference evidence="3" key="1">
    <citation type="journal article" date="2019" name="Int. J. Syst. Evol. Microbiol.">
        <title>The Global Catalogue of Microorganisms (GCM) 10K type strain sequencing project: providing services to taxonomists for standard genome sequencing and annotation.</title>
        <authorList>
            <consortium name="The Broad Institute Genomics Platform"/>
            <consortium name="The Broad Institute Genome Sequencing Center for Infectious Disease"/>
            <person name="Wu L."/>
            <person name="Ma J."/>
        </authorList>
    </citation>
    <scope>NUCLEOTIDE SEQUENCE [LARGE SCALE GENOMIC DNA]</scope>
    <source>
        <strain evidence="3">JCM 17441</strain>
    </source>
</reference>
<accession>A0ABP8DQ34</accession>